<proteinExistence type="predicted"/>
<accession>A0A939DLW0</accession>
<comment type="caution">
    <text evidence="2">The sequence shown here is derived from an EMBL/GenBank/DDBJ whole genome shotgun (WGS) entry which is preliminary data.</text>
</comment>
<dbReference type="Pfam" id="PF06798">
    <property type="entry name" value="PrkA"/>
    <property type="match status" value="1"/>
</dbReference>
<dbReference type="SUPFAM" id="SSF52540">
    <property type="entry name" value="P-loop containing nucleoside triphosphate hydrolases"/>
    <property type="match status" value="1"/>
</dbReference>
<dbReference type="PANTHER" id="PTHR30267">
    <property type="entry name" value="PROTEIN KINASE PRKA"/>
    <property type="match status" value="1"/>
</dbReference>
<keyword evidence="2" id="KW-0808">Transferase</keyword>
<evidence type="ECO:0000259" key="1">
    <source>
        <dbReference type="SMART" id="SM00763"/>
    </source>
</evidence>
<feature type="domain" description="PrkA AAA" evidence="1">
    <location>
        <begin position="19"/>
        <end position="376"/>
    </location>
</feature>
<dbReference type="InterPro" id="IPR013153">
    <property type="entry name" value="Prk_AAA"/>
</dbReference>
<dbReference type="RefSeq" id="WP_206573073.1">
    <property type="nucleotide sequence ID" value="NZ_JAFKCV010000003.1"/>
</dbReference>
<dbReference type="Pfam" id="PF08298">
    <property type="entry name" value="AAA_PrkA"/>
    <property type="match status" value="1"/>
</dbReference>
<dbReference type="PIRSF" id="PIRSF000549">
    <property type="entry name" value="Ser_prot_kin"/>
    <property type="match status" value="1"/>
</dbReference>
<name>A0A939DLW0_9ALTE</name>
<gene>
    <name evidence="2" type="ORF">J0A66_06975</name>
</gene>
<dbReference type="NCBIfam" id="NF011999">
    <property type="entry name" value="PRK15455.1"/>
    <property type="match status" value="1"/>
</dbReference>
<dbReference type="Gene3D" id="3.40.50.300">
    <property type="entry name" value="P-loop containing nucleotide triphosphate hydrolases"/>
    <property type="match status" value="1"/>
</dbReference>
<dbReference type="EMBL" id="JAFKCV010000003">
    <property type="protein sequence ID" value="MBN7824964.1"/>
    <property type="molecule type" value="Genomic_DNA"/>
</dbReference>
<dbReference type="GO" id="GO:0004672">
    <property type="term" value="F:protein kinase activity"/>
    <property type="evidence" value="ECO:0007669"/>
    <property type="project" value="InterPro"/>
</dbReference>
<evidence type="ECO:0000313" key="3">
    <source>
        <dbReference type="Proteomes" id="UP000664654"/>
    </source>
</evidence>
<reference evidence="2" key="1">
    <citation type="submission" date="2021-03" db="EMBL/GenBank/DDBJ databases">
        <title>novel species isolated from a fishpond in China.</title>
        <authorList>
            <person name="Lu H."/>
            <person name="Cai Z."/>
        </authorList>
    </citation>
    <scope>NUCLEOTIDE SEQUENCE</scope>
    <source>
        <strain evidence="2">JCM 30855</strain>
    </source>
</reference>
<dbReference type="InterPro" id="IPR016230">
    <property type="entry name" value="PrkA/YeaG"/>
</dbReference>
<evidence type="ECO:0000313" key="2">
    <source>
        <dbReference type="EMBL" id="MBN7824964.1"/>
    </source>
</evidence>
<dbReference type="InterPro" id="IPR010650">
    <property type="entry name" value="PrkA_C"/>
</dbReference>
<sequence length="640" mass="73897">MGIFEHYQQRYEAHKEEEYSISEFLELCKQDKTAYANAAERLLLAIGEPQMVDTSQDPALSRIFSNRTIARYPSFSDFFGMEESIEQIVSYLKHSAQGLEEKKQILYLLGPVGGGKSSLAEKLKELMQNVPVYCLKGSPVNDHPLCLFDLNEDGEILEKEYGIPRRYLKTIMSPWARKRLHEFNGDIAKFRVVKMHPSVLDQIAVAKTEPGDDNNQDISALVGKVDIRKLEQYAQNDPDAYSYSGALCKANQGLMEFVEMFKAPIKVLHPLLTATQEGNYNPTEGFSALPFDGIILAHSNESEWMSFRNNRNNEAFLDRVYIVKVPYCLRVSEEQKIYKKLLENSELSGAPCAPGTLEILSQFSVLSRLKEPENSSIYSKMRVYDGESLKDTDPKAKSYQEYRDYAGVDEGMEGLSTRFAFKILSKVFNFDPMEVAANPVHLFYVLERQVEREQFPQDTTDRYKEFLKGYLIPKYVEFIGKEIQTAYLESYSEYGQNLFDRYVTYADFWIQDQEYRDPETGQLFDREALNAELEKIEKPAGISNPKDFRNEIVNFVLRARANNKGKNPAWTSYEKLRTVIEKKMFSNTEDLLPVISFNAKSSAEDQKKHDDFVKRMTEKGYTRKQVRLLCEWYLRVRKSS</sequence>
<organism evidence="2 3">
    <name type="scientific">Bowmanella dokdonensis</name>
    <dbReference type="NCBI Taxonomy" id="751969"/>
    <lineage>
        <taxon>Bacteria</taxon>
        <taxon>Pseudomonadati</taxon>
        <taxon>Pseudomonadota</taxon>
        <taxon>Gammaproteobacteria</taxon>
        <taxon>Alteromonadales</taxon>
        <taxon>Alteromonadaceae</taxon>
        <taxon>Bowmanella</taxon>
    </lineage>
</organism>
<dbReference type="SMART" id="SM00763">
    <property type="entry name" value="AAA_PrkA"/>
    <property type="match status" value="1"/>
</dbReference>
<dbReference type="AlphaFoldDB" id="A0A939DLW0"/>
<dbReference type="PANTHER" id="PTHR30267:SF2">
    <property type="entry name" value="PROTEIN PRKA"/>
    <property type="match status" value="1"/>
</dbReference>
<dbReference type="InterPro" id="IPR057741">
    <property type="entry name" value="YeaG"/>
</dbReference>
<protein>
    <submittedName>
        <fullName evidence="2">PrkA family serine protein kinase</fullName>
    </submittedName>
</protein>
<keyword evidence="2" id="KW-0418">Kinase</keyword>
<dbReference type="InterPro" id="IPR027417">
    <property type="entry name" value="P-loop_NTPase"/>
</dbReference>
<keyword evidence="3" id="KW-1185">Reference proteome</keyword>
<dbReference type="Proteomes" id="UP000664654">
    <property type="component" value="Unassembled WGS sequence"/>
</dbReference>